<evidence type="ECO:0000313" key="3">
    <source>
        <dbReference type="Proteomes" id="UP001058120"/>
    </source>
</evidence>
<keyword evidence="2" id="KW-0326">Glycosidase</keyword>
<dbReference type="GO" id="GO:0016798">
    <property type="term" value="F:hydrolase activity, acting on glycosyl bonds"/>
    <property type="evidence" value="ECO:0007669"/>
    <property type="project" value="UniProtKB-KW"/>
</dbReference>
<name>A0ABY5Y154_9BACT</name>
<keyword evidence="3" id="KW-1185">Reference proteome</keyword>
<dbReference type="EMBL" id="CP065938">
    <property type="protein sequence ID" value="UWX05743.1"/>
    <property type="molecule type" value="Genomic_DNA"/>
</dbReference>
<reference evidence="2" key="1">
    <citation type="submission" date="2020-12" db="EMBL/GenBank/DDBJ databases">
        <title>Taurinivorans muris gen. nov., sp. nov., fundamental and realized metabolic niche of a ubiquitous sulfidogenic bacterium in the murine intestine.</title>
        <authorList>
            <person name="Ye H."/>
            <person name="Hanson B.T."/>
            <person name="Loy A."/>
        </authorList>
    </citation>
    <scope>NUCLEOTIDE SEQUENCE</scope>
    <source>
        <strain evidence="2">LT0009</strain>
    </source>
</reference>
<dbReference type="InterPro" id="IPR018711">
    <property type="entry name" value="NAGPA"/>
</dbReference>
<sequence length="306" mass="35082">MAFVAFLGEVRAKPPDVVVVDKDTDKPYPFDILKANTWQPVEKGLQFLRMSETVMRDRGEGENQKLPVTVDFDILKFDPAYFDFSVYGAVTDKTESKALLVWLQQYDLTAVINSSMYLTDGKTSIGYLRKNDVYNNNHIGKSLGAFFVSCPYEKYQGKIPSCSIIYDNDPDLDTYFSQTEKERTLENALKKYSVVVQNFKLVDLPDNQSEWKAQRRHSIAAVAQDEDNEILLMYASKPLTVQEFRTVLHKNGPLRIKRAMYAEGGAEASMAYRKKTVFLWQHEENIMLFLKGTVKLPNIIGIKRKQ</sequence>
<evidence type="ECO:0000259" key="1">
    <source>
        <dbReference type="Pfam" id="PF09992"/>
    </source>
</evidence>
<evidence type="ECO:0000313" key="2">
    <source>
        <dbReference type="EMBL" id="UWX05743.1"/>
    </source>
</evidence>
<protein>
    <submittedName>
        <fullName evidence="2">Phosphodiester glycosidase family protein</fullName>
    </submittedName>
</protein>
<proteinExistence type="predicted"/>
<feature type="domain" description="Phosphodiester glycosidase" evidence="1">
    <location>
        <begin position="172"/>
        <end position="302"/>
    </location>
</feature>
<accession>A0ABY5Y154</accession>
<dbReference type="RefSeq" id="WP_334315326.1">
    <property type="nucleotide sequence ID" value="NZ_CP065938.1"/>
</dbReference>
<dbReference type="Proteomes" id="UP001058120">
    <property type="component" value="Chromosome"/>
</dbReference>
<organism evidence="2 3">
    <name type="scientific">Taurinivorans muris</name>
    <dbReference type="NCBI Taxonomy" id="2787751"/>
    <lineage>
        <taxon>Bacteria</taxon>
        <taxon>Pseudomonadati</taxon>
        <taxon>Thermodesulfobacteriota</taxon>
        <taxon>Desulfovibrionia</taxon>
        <taxon>Desulfovibrionales</taxon>
        <taxon>Desulfovibrionaceae</taxon>
        <taxon>Taurinivorans</taxon>
    </lineage>
</organism>
<dbReference type="Pfam" id="PF09992">
    <property type="entry name" value="NAGPA"/>
    <property type="match status" value="1"/>
</dbReference>
<gene>
    <name evidence="2" type="ORF">JBF11_09995</name>
</gene>
<keyword evidence="2" id="KW-0378">Hydrolase</keyword>